<evidence type="ECO:0000313" key="2">
    <source>
        <dbReference type="Proteomes" id="UP001522662"/>
    </source>
</evidence>
<sequence length="122" mass="14559">MSTELLLTPQQAIQRWLVQGLDYDDVLPFTGFRSLYALYEAYLEDQENWRAVKRDMAMTAGDMEREDEIREVWDTFGDYLRENLYPAEYDEEVQRLIPLIKKRQQAQRVAASKNFGRRRQCS</sequence>
<accession>A0ABT0CX78</accession>
<dbReference type="RefSeq" id="WP_245135351.1">
    <property type="nucleotide sequence ID" value="NZ_CP128477.1"/>
</dbReference>
<reference evidence="1 2" key="1">
    <citation type="submission" date="2022-03" db="EMBL/GenBank/DDBJ databases">
        <title>Rhizobium SSM4.3 sp. nov., isolated from Sediment (Gouqi Island).</title>
        <authorList>
            <person name="Chen G."/>
        </authorList>
    </citation>
    <scope>NUCLEOTIDE SEQUENCE [LARGE SCALE GENOMIC DNA]</scope>
    <source>
        <strain evidence="1 2">SSM4.3</strain>
        <plasmid evidence="1">unnamed</plasmid>
    </source>
</reference>
<proteinExistence type="predicted"/>
<organism evidence="1 2">
    <name type="scientific">Peteryoungia algae</name>
    <dbReference type="NCBI Taxonomy" id="2919917"/>
    <lineage>
        <taxon>Bacteria</taxon>
        <taxon>Pseudomonadati</taxon>
        <taxon>Pseudomonadota</taxon>
        <taxon>Alphaproteobacteria</taxon>
        <taxon>Hyphomicrobiales</taxon>
        <taxon>Rhizobiaceae</taxon>
        <taxon>Peteryoungia</taxon>
    </lineage>
</organism>
<keyword evidence="1" id="KW-0614">Plasmid</keyword>
<evidence type="ECO:0000313" key="1">
    <source>
        <dbReference type="EMBL" id="MCJ8237788.1"/>
    </source>
</evidence>
<geneLocation type="plasmid" evidence="1">
    <name>unnamed</name>
</geneLocation>
<gene>
    <name evidence="1" type="ORF">MKJ03_05575</name>
</gene>
<keyword evidence="2" id="KW-1185">Reference proteome</keyword>
<protein>
    <submittedName>
        <fullName evidence="1">Uncharacterized protein</fullName>
    </submittedName>
</protein>
<comment type="caution">
    <text evidence="1">The sequence shown here is derived from an EMBL/GenBank/DDBJ whole genome shotgun (WGS) entry which is preliminary data.</text>
</comment>
<dbReference type="Proteomes" id="UP001522662">
    <property type="component" value="Unassembled WGS sequence"/>
</dbReference>
<dbReference type="EMBL" id="JALAYX010000001">
    <property type="protein sequence ID" value="MCJ8237788.1"/>
    <property type="molecule type" value="Genomic_DNA"/>
</dbReference>
<name>A0ABT0CX78_9HYPH</name>